<dbReference type="EMBL" id="BK015257">
    <property type="protein sequence ID" value="DAD98240.1"/>
    <property type="molecule type" value="Genomic_DNA"/>
</dbReference>
<protein>
    <submittedName>
        <fullName evidence="1">Minor capsid protein</fullName>
    </submittedName>
</protein>
<organism evidence="1">
    <name type="scientific">Myoviridae sp. ctiu99</name>
    <dbReference type="NCBI Taxonomy" id="2825158"/>
    <lineage>
        <taxon>Viruses</taxon>
        <taxon>Duplodnaviria</taxon>
        <taxon>Heunggongvirae</taxon>
        <taxon>Uroviricota</taxon>
        <taxon>Caudoviricetes</taxon>
    </lineage>
</organism>
<reference evidence="1" key="1">
    <citation type="journal article" date="2021" name="Proc. Natl. Acad. Sci. U.S.A.">
        <title>A Catalog of Tens of Thousands of Viruses from Human Metagenomes Reveals Hidden Associations with Chronic Diseases.</title>
        <authorList>
            <person name="Tisza M.J."/>
            <person name="Buck C.B."/>
        </authorList>
    </citation>
    <scope>NUCLEOTIDE SEQUENCE</scope>
    <source>
        <strain evidence="1">Ctiu99</strain>
    </source>
</reference>
<name>A0A8S5NVK4_9CAUD</name>
<accession>A0A8S5NVK4</accession>
<proteinExistence type="predicted"/>
<sequence length="120" mass="13581">MILVQELIHDPDFCDTFQLIRRVGSEWERGEQIVQTETLTLEGIISPATSKDIEMLPEGDRQTGMKAFYADVPMRLTDTEETSDVCVYRGKQYKLLQVFDYSSNGYYKAIGTMVGDADGV</sequence>
<evidence type="ECO:0000313" key="1">
    <source>
        <dbReference type="EMBL" id="DAD98240.1"/>
    </source>
</evidence>